<keyword evidence="3" id="KW-1185">Reference proteome</keyword>
<reference evidence="3" key="1">
    <citation type="submission" date="2024-07" db="EMBL/GenBank/DDBJ databases">
        <title>Two chromosome-level genome assemblies of Korean endemic species Abeliophyllum distichum and Forsythia ovata (Oleaceae).</title>
        <authorList>
            <person name="Jang H."/>
        </authorList>
    </citation>
    <scope>NUCLEOTIDE SEQUENCE [LARGE SCALE GENOMIC DNA]</scope>
</reference>
<comment type="caution">
    <text evidence="2">The sequence shown here is derived from an EMBL/GenBank/DDBJ whole genome shotgun (WGS) entry which is preliminary data.</text>
</comment>
<feature type="compositionally biased region" description="Basic and acidic residues" evidence="1">
    <location>
        <begin position="93"/>
        <end position="113"/>
    </location>
</feature>
<organism evidence="2 3">
    <name type="scientific">Forsythia ovata</name>
    <dbReference type="NCBI Taxonomy" id="205694"/>
    <lineage>
        <taxon>Eukaryota</taxon>
        <taxon>Viridiplantae</taxon>
        <taxon>Streptophyta</taxon>
        <taxon>Embryophyta</taxon>
        <taxon>Tracheophyta</taxon>
        <taxon>Spermatophyta</taxon>
        <taxon>Magnoliopsida</taxon>
        <taxon>eudicotyledons</taxon>
        <taxon>Gunneridae</taxon>
        <taxon>Pentapetalae</taxon>
        <taxon>asterids</taxon>
        <taxon>lamiids</taxon>
        <taxon>Lamiales</taxon>
        <taxon>Oleaceae</taxon>
        <taxon>Forsythieae</taxon>
        <taxon>Forsythia</taxon>
    </lineage>
</organism>
<accession>A0ABD1NZ54</accession>
<dbReference type="Proteomes" id="UP001604277">
    <property type="component" value="Unassembled WGS sequence"/>
</dbReference>
<evidence type="ECO:0000313" key="2">
    <source>
        <dbReference type="EMBL" id="KAL2456897.1"/>
    </source>
</evidence>
<gene>
    <name evidence="2" type="ORF">Fot_56620</name>
</gene>
<evidence type="ECO:0000256" key="1">
    <source>
        <dbReference type="SAM" id="MobiDB-lite"/>
    </source>
</evidence>
<proteinExistence type="predicted"/>
<protein>
    <submittedName>
        <fullName evidence="2">Uncharacterized protein</fullName>
    </submittedName>
</protein>
<evidence type="ECO:0000313" key="3">
    <source>
        <dbReference type="Proteomes" id="UP001604277"/>
    </source>
</evidence>
<dbReference type="EMBL" id="JBFOLJ010000049">
    <property type="protein sequence ID" value="KAL2456897.1"/>
    <property type="molecule type" value="Genomic_DNA"/>
</dbReference>
<sequence length="242" mass="26594">MLSSILIISSSSITASVSEVVIPQALEAILGASTAVLLVSGIAVGISSVILLEDTLLPSEDIRRSGKRKIVADDEGEAAVPRRGTEGDGSSEDSQKTKRDRETPSWGAEEHASHRSRGMARPSILFPGWFEYINIGSRQDELDPAIFEKLPPSSDTVAASVHKYWTFVWSRTTEGTDLSELIRMAEMNTTRSHVLNCKLYKVLVMKVDEQRSTVVGAEDIDEMRLENQTLQLELTAFEDTKA</sequence>
<dbReference type="AlphaFoldDB" id="A0ABD1NZ54"/>
<name>A0ABD1NZ54_9LAMI</name>
<feature type="region of interest" description="Disordered" evidence="1">
    <location>
        <begin position="67"/>
        <end position="118"/>
    </location>
</feature>